<comment type="catalytic activity">
    <reaction evidence="6">
        <text>L-tryptophan + O2 = indole-3-acetamide + CO2 + H2O</text>
        <dbReference type="Rhea" id="RHEA:16165"/>
        <dbReference type="ChEBI" id="CHEBI:15377"/>
        <dbReference type="ChEBI" id="CHEBI:15379"/>
        <dbReference type="ChEBI" id="CHEBI:16031"/>
        <dbReference type="ChEBI" id="CHEBI:16526"/>
        <dbReference type="ChEBI" id="CHEBI:57912"/>
        <dbReference type="EC" id="1.13.12.3"/>
    </reaction>
</comment>
<dbReference type="InterPro" id="IPR036188">
    <property type="entry name" value="FAD/NAD-bd_sf"/>
</dbReference>
<gene>
    <name evidence="9" type="ORF">ACFOOI_17770</name>
</gene>
<dbReference type="PANTHER" id="PTHR10742:SF410">
    <property type="entry name" value="LYSINE-SPECIFIC HISTONE DEMETHYLASE 2"/>
    <property type="match status" value="1"/>
</dbReference>
<proteinExistence type="inferred from homology"/>
<keyword evidence="7" id="KW-0732">Signal</keyword>
<feature type="signal peptide" evidence="7">
    <location>
        <begin position="1"/>
        <end position="24"/>
    </location>
</feature>
<dbReference type="Pfam" id="PF01593">
    <property type="entry name" value="Amino_oxidase"/>
    <property type="match status" value="1"/>
</dbReference>
<dbReference type="SUPFAM" id="SSF51905">
    <property type="entry name" value="FAD/NAD(P)-binding domain"/>
    <property type="match status" value="1"/>
</dbReference>
<sequence length="367" mass="40180">MNRTEFLKLCGILGVGLPMQSALASCQQSTVAPSSFTGKVLIIGAGAGGLSAGYLLKQQGIAFEILEASSRFGGRMRINTTFADFPIPLGAEWLETSPSVFQEIVNDAKVSVNIKTVADDPDRKFVGSSWYSFFEEYIVPAVLPHIRYDHVVSSIDYSNLKIQVNSSKGTFVADKVIVSVPLKILQDKAISFSPSLPAEKLNAIANTNIWEGFKAFFEFSENFYGEGHEYAISPKTDGQKIYYDASLGQNTQKHILGLFVVGKPAQVYLSLSDAALKKYVLSELDALYANKASSKYLKHISQNWNAEPYIRGGYMSDYADWRTVKILGEPVADKLYFAGGAYTDGEDWVSVHTAARSAKVAVGNLLK</sequence>
<dbReference type="Pfam" id="PF13450">
    <property type="entry name" value="NAD_binding_8"/>
    <property type="match status" value="1"/>
</dbReference>
<dbReference type="SUPFAM" id="SSF54373">
    <property type="entry name" value="FAD-linked reductases, C-terminal domain"/>
    <property type="match status" value="1"/>
</dbReference>
<dbReference type="InterPro" id="IPR002937">
    <property type="entry name" value="Amino_oxidase"/>
</dbReference>
<dbReference type="Gene3D" id="3.50.50.60">
    <property type="entry name" value="FAD/NAD(P)-binding domain"/>
    <property type="match status" value="2"/>
</dbReference>
<dbReference type="Proteomes" id="UP001595616">
    <property type="component" value="Unassembled WGS sequence"/>
</dbReference>
<comment type="similarity">
    <text evidence="2">Belongs to the tryptophan 2-monooxygenase family.</text>
</comment>
<evidence type="ECO:0000313" key="10">
    <source>
        <dbReference type="Proteomes" id="UP001595616"/>
    </source>
</evidence>
<keyword evidence="5" id="KW-0073">Auxin biosynthesis</keyword>
<feature type="domain" description="Amine oxidase" evidence="8">
    <location>
        <begin position="145"/>
        <end position="363"/>
    </location>
</feature>
<dbReference type="EC" id="1.13.12.3" evidence="3"/>
<evidence type="ECO:0000256" key="1">
    <source>
        <dbReference type="ARBA" id="ARBA00004814"/>
    </source>
</evidence>
<protein>
    <recommendedName>
        <fullName evidence="4">Tryptophan 2-monooxygenase</fullName>
        <ecNumber evidence="3">1.13.12.3</ecNumber>
    </recommendedName>
</protein>
<dbReference type="Gene3D" id="3.90.660.10">
    <property type="match status" value="1"/>
</dbReference>
<evidence type="ECO:0000256" key="5">
    <source>
        <dbReference type="ARBA" id="ARBA00023070"/>
    </source>
</evidence>
<evidence type="ECO:0000256" key="3">
    <source>
        <dbReference type="ARBA" id="ARBA00012535"/>
    </source>
</evidence>
<dbReference type="EMBL" id="JBHRYQ010000001">
    <property type="protein sequence ID" value="MFC3812513.1"/>
    <property type="molecule type" value="Genomic_DNA"/>
</dbReference>
<evidence type="ECO:0000259" key="8">
    <source>
        <dbReference type="Pfam" id="PF01593"/>
    </source>
</evidence>
<organism evidence="9 10">
    <name type="scientific">Lacihabitans lacunae</name>
    <dbReference type="NCBI Taxonomy" id="1028214"/>
    <lineage>
        <taxon>Bacteria</taxon>
        <taxon>Pseudomonadati</taxon>
        <taxon>Bacteroidota</taxon>
        <taxon>Cytophagia</taxon>
        <taxon>Cytophagales</taxon>
        <taxon>Leadbetterellaceae</taxon>
        <taxon>Lacihabitans</taxon>
    </lineage>
</organism>
<comment type="pathway">
    <text evidence="1">Plant hormone metabolism; auxin biosynthesis.</text>
</comment>
<accession>A0ABV7Z278</accession>
<evidence type="ECO:0000256" key="2">
    <source>
        <dbReference type="ARBA" id="ARBA00005833"/>
    </source>
</evidence>
<dbReference type="PROSITE" id="PS51257">
    <property type="entry name" value="PROKAR_LIPOPROTEIN"/>
    <property type="match status" value="1"/>
</dbReference>
<feature type="chain" id="PRO_5046634386" description="Tryptophan 2-monooxygenase" evidence="7">
    <location>
        <begin position="25"/>
        <end position="367"/>
    </location>
</feature>
<evidence type="ECO:0000256" key="4">
    <source>
        <dbReference type="ARBA" id="ARBA00017871"/>
    </source>
</evidence>
<dbReference type="InterPro" id="IPR050281">
    <property type="entry name" value="Flavin_monoamine_oxidase"/>
</dbReference>
<comment type="caution">
    <text evidence="9">The sequence shown here is derived from an EMBL/GenBank/DDBJ whole genome shotgun (WGS) entry which is preliminary data.</text>
</comment>
<evidence type="ECO:0000256" key="6">
    <source>
        <dbReference type="ARBA" id="ARBA00047321"/>
    </source>
</evidence>
<dbReference type="PANTHER" id="PTHR10742">
    <property type="entry name" value="FLAVIN MONOAMINE OXIDASE"/>
    <property type="match status" value="1"/>
</dbReference>
<evidence type="ECO:0000256" key="7">
    <source>
        <dbReference type="SAM" id="SignalP"/>
    </source>
</evidence>
<name>A0ABV7Z278_9BACT</name>
<reference evidence="10" key="1">
    <citation type="journal article" date="2019" name="Int. J. Syst. Evol. Microbiol.">
        <title>The Global Catalogue of Microorganisms (GCM) 10K type strain sequencing project: providing services to taxonomists for standard genome sequencing and annotation.</title>
        <authorList>
            <consortium name="The Broad Institute Genomics Platform"/>
            <consortium name="The Broad Institute Genome Sequencing Center for Infectious Disease"/>
            <person name="Wu L."/>
            <person name="Ma J."/>
        </authorList>
    </citation>
    <scope>NUCLEOTIDE SEQUENCE [LARGE SCALE GENOMIC DNA]</scope>
    <source>
        <strain evidence="10">CECT 7956</strain>
    </source>
</reference>
<dbReference type="RefSeq" id="WP_379839394.1">
    <property type="nucleotide sequence ID" value="NZ_JBHRYQ010000001.1"/>
</dbReference>
<keyword evidence="10" id="KW-1185">Reference proteome</keyword>
<evidence type="ECO:0000313" key="9">
    <source>
        <dbReference type="EMBL" id="MFC3812513.1"/>
    </source>
</evidence>